<gene>
    <name evidence="1" type="ORF">AVEN_219921_1</name>
</gene>
<evidence type="ECO:0000313" key="1">
    <source>
        <dbReference type="EMBL" id="GBN93799.1"/>
    </source>
</evidence>
<reference evidence="1 2" key="1">
    <citation type="journal article" date="2019" name="Sci. Rep.">
        <title>Orb-weaving spider Araneus ventricosus genome elucidates the spidroin gene catalogue.</title>
        <authorList>
            <person name="Kono N."/>
            <person name="Nakamura H."/>
            <person name="Ohtoshi R."/>
            <person name="Moran D.A.P."/>
            <person name="Shinohara A."/>
            <person name="Yoshida Y."/>
            <person name="Fujiwara M."/>
            <person name="Mori M."/>
            <person name="Tomita M."/>
            <person name="Arakawa K."/>
        </authorList>
    </citation>
    <scope>NUCLEOTIDE SEQUENCE [LARGE SCALE GENOMIC DNA]</scope>
</reference>
<dbReference type="EMBL" id="BGPR01025144">
    <property type="protein sequence ID" value="GBN93799.1"/>
    <property type="molecule type" value="Genomic_DNA"/>
</dbReference>
<comment type="caution">
    <text evidence="1">The sequence shown here is derived from an EMBL/GenBank/DDBJ whole genome shotgun (WGS) entry which is preliminary data.</text>
</comment>
<keyword evidence="2" id="KW-1185">Reference proteome</keyword>
<dbReference type="AlphaFoldDB" id="A0A4Y2T2Y7"/>
<accession>A0A4Y2T2Y7</accession>
<name>A0A4Y2T2Y7_ARAVE</name>
<sequence length="113" mass="13216">MEIVVPKTVGRWQLELSLCCGNFPLIWKPFCNRVEVKPTFISIMALRQLLWVVKIEAIVMLQHLRRLQLINGRNRQNRYAPTIICQEQKAKEIGEQAVLLGIFKMTYVMPIHL</sequence>
<proteinExistence type="predicted"/>
<dbReference type="Proteomes" id="UP000499080">
    <property type="component" value="Unassembled WGS sequence"/>
</dbReference>
<evidence type="ECO:0000313" key="2">
    <source>
        <dbReference type="Proteomes" id="UP000499080"/>
    </source>
</evidence>
<protein>
    <submittedName>
        <fullName evidence="1">Uncharacterized protein</fullName>
    </submittedName>
</protein>
<organism evidence="1 2">
    <name type="scientific">Araneus ventricosus</name>
    <name type="common">Orbweaver spider</name>
    <name type="synonym">Epeira ventricosa</name>
    <dbReference type="NCBI Taxonomy" id="182803"/>
    <lineage>
        <taxon>Eukaryota</taxon>
        <taxon>Metazoa</taxon>
        <taxon>Ecdysozoa</taxon>
        <taxon>Arthropoda</taxon>
        <taxon>Chelicerata</taxon>
        <taxon>Arachnida</taxon>
        <taxon>Araneae</taxon>
        <taxon>Araneomorphae</taxon>
        <taxon>Entelegynae</taxon>
        <taxon>Araneoidea</taxon>
        <taxon>Araneidae</taxon>
        <taxon>Araneus</taxon>
    </lineage>
</organism>